<dbReference type="EMBL" id="BPQV01000020">
    <property type="protein sequence ID" value="GJE29786.1"/>
    <property type="molecule type" value="Genomic_DNA"/>
</dbReference>
<name>A0ABQ4TFF4_METOR</name>
<keyword evidence="4" id="KW-1185">Reference proteome</keyword>
<dbReference type="InterPro" id="IPR007539">
    <property type="entry name" value="DUF551"/>
</dbReference>
<gene>
    <name evidence="3" type="ORF">LKMONMHP_4672</name>
</gene>
<accession>A0ABQ4TFF4</accession>
<organism evidence="3 4">
    <name type="scientific">Methylobacterium organophilum</name>
    <dbReference type="NCBI Taxonomy" id="410"/>
    <lineage>
        <taxon>Bacteria</taxon>
        <taxon>Pseudomonadati</taxon>
        <taxon>Pseudomonadota</taxon>
        <taxon>Alphaproteobacteria</taxon>
        <taxon>Hyphomicrobiales</taxon>
        <taxon>Methylobacteriaceae</taxon>
        <taxon>Methylobacterium</taxon>
    </lineage>
</organism>
<feature type="region of interest" description="Disordered" evidence="1">
    <location>
        <begin position="296"/>
        <end position="333"/>
    </location>
</feature>
<dbReference type="RefSeq" id="WP_238315011.1">
    <property type="nucleotide sequence ID" value="NZ_BPQV01000020.1"/>
</dbReference>
<evidence type="ECO:0000313" key="4">
    <source>
        <dbReference type="Proteomes" id="UP001055156"/>
    </source>
</evidence>
<feature type="region of interest" description="Disordered" evidence="1">
    <location>
        <begin position="88"/>
        <end position="111"/>
    </location>
</feature>
<dbReference type="Proteomes" id="UP001055156">
    <property type="component" value="Unassembled WGS sequence"/>
</dbReference>
<feature type="domain" description="DUF551" evidence="2">
    <location>
        <begin position="294"/>
        <end position="323"/>
    </location>
</feature>
<dbReference type="Pfam" id="PF04448">
    <property type="entry name" value="DUF551"/>
    <property type="match status" value="1"/>
</dbReference>
<evidence type="ECO:0000313" key="3">
    <source>
        <dbReference type="EMBL" id="GJE29786.1"/>
    </source>
</evidence>
<reference evidence="3" key="1">
    <citation type="journal article" date="2021" name="Front. Microbiol.">
        <title>Comprehensive Comparative Genomics and Phenotyping of Methylobacterium Species.</title>
        <authorList>
            <person name="Alessa O."/>
            <person name="Ogura Y."/>
            <person name="Fujitani Y."/>
            <person name="Takami H."/>
            <person name="Hayashi T."/>
            <person name="Sahin N."/>
            <person name="Tani A."/>
        </authorList>
    </citation>
    <scope>NUCLEOTIDE SEQUENCE</scope>
    <source>
        <strain evidence="3">NBRC 15689</strain>
    </source>
</reference>
<sequence>MSTEHAAAEARDRSGRVTILPTVLWRALDAEAEIWAQDTNIASWIAKMSSDARTIEKLDAIVRLCFEEGFYRGAVAAREGRSITDSIQEAQERAAPPAPTDGKLAEDWRKDPSADDRWNAGLDYGQRQLCAVLGVDPGSVSWDAATETLDGDVRSVIGNILTAWAGDEWRGVASPGEKVLGAGSADWKLVPLEPTPRMLAAAREAMKSFHEEVTEGWERSGSRSANRRKDRLRYRAMLAAAPTTSPAPTGVEQGWQPIATAPRDGSEIDLLWCGRRLTGYRWDAEGRGGGCWSDARDADRDWRDPRSISADIPTHWMPLPAPPAPSRTAEGSP</sequence>
<proteinExistence type="predicted"/>
<comment type="caution">
    <text evidence="3">The sequence shown here is derived from an EMBL/GenBank/DDBJ whole genome shotgun (WGS) entry which is preliminary data.</text>
</comment>
<protein>
    <recommendedName>
        <fullName evidence="2">DUF551 domain-containing protein</fullName>
    </recommendedName>
</protein>
<reference evidence="3" key="2">
    <citation type="submission" date="2021-08" db="EMBL/GenBank/DDBJ databases">
        <authorList>
            <person name="Tani A."/>
            <person name="Ola A."/>
            <person name="Ogura Y."/>
            <person name="Katsura K."/>
            <person name="Hayashi T."/>
        </authorList>
    </citation>
    <scope>NUCLEOTIDE SEQUENCE</scope>
    <source>
        <strain evidence="3">NBRC 15689</strain>
    </source>
</reference>
<feature type="compositionally biased region" description="Basic and acidic residues" evidence="1">
    <location>
        <begin position="296"/>
        <end position="306"/>
    </location>
</feature>
<evidence type="ECO:0000259" key="2">
    <source>
        <dbReference type="Pfam" id="PF04448"/>
    </source>
</evidence>
<evidence type="ECO:0000256" key="1">
    <source>
        <dbReference type="SAM" id="MobiDB-lite"/>
    </source>
</evidence>